<dbReference type="AlphaFoldDB" id="A0A212U2E3"/>
<dbReference type="EMBL" id="FYEX01000002">
    <property type="protein sequence ID" value="SNC72403.1"/>
    <property type="molecule type" value="Genomic_DNA"/>
</dbReference>
<organism evidence="6 7">
    <name type="scientific">Polynucleobacter victoriensis</name>
    <dbReference type="NCBI Taxonomy" id="2049319"/>
    <lineage>
        <taxon>Bacteria</taxon>
        <taxon>Pseudomonadati</taxon>
        <taxon>Pseudomonadota</taxon>
        <taxon>Betaproteobacteria</taxon>
        <taxon>Burkholderiales</taxon>
        <taxon>Burkholderiaceae</taxon>
        <taxon>Polynucleobacter</taxon>
    </lineage>
</organism>
<feature type="domain" description="CzcB-like barrel-sandwich hybrid" evidence="4">
    <location>
        <begin position="145"/>
        <end position="294"/>
    </location>
</feature>
<dbReference type="SUPFAM" id="SSF111369">
    <property type="entry name" value="HlyD-like secretion proteins"/>
    <property type="match status" value="1"/>
</dbReference>
<sequence length="450" mass="49849">MRLPNLPKLHLDAIKQITSTGYVWAINQSKLVINTIKNFQEQANKNTRAWLSTTAPIILELFDKLPKFVRNIAPFLPWTFLLVFTLNLFDVFEKTPQAIKAQDPSIVIINPEVQKMIAEGEAVIGPYIEVIRVSGRIDFHESHLARIGANVTGRVAEMHAIPGQIVKQGDILAQITSTELTQSQLAYLKARNASDLAERAAERARILYKEDVIALAEMQRRESEASNAKAELRASQDQLIVQGMNKASINRLAKTGVIESINNVTATIPGEVVERKINKGQVVQPSDALYTIANLDILWAIAQVPETNAPLIKKGQKSEIQVSALNNKKIESEISYVSSIVNPETRTVVVRAEIDNTNRQLKPGMLATMLVESEPVDILTVPSEAIVRDDNTDHVFVKVNNETFKMVHVKAGPEGKGQRPIYSGIEPGQVIVIKGAYHLNTERKRQLSGG</sequence>
<reference evidence="6 7" key="1">
    <citation type="submission" date="2017-06" db="EMBL/GenBank/DDBJ databases">
        <authorList>
            <person name="Kim H.J."/>
            <person name="Triplett B.A."/>
        </authorList>
    </citation>
    <scope>NUCLEOTIDE SEQUENCE [LARGE SCALE GENOMIC DNA]</scope>
    <source>
        <strain evidence="6 7">MWH-VicM1</strain>
    </source>
</reference>
<dbReference type="InterPro" id="IPR058792">
    <property type="entry name" value="Beta-barrel_RND_2"/>
</dbReference>
<comment type="similarity">
    <text evidence="1">Belongs to the membrane fusion protein (MFP) (TC 8.A.1) family.</text>
</comment>
<evidence type="ECO:0000259" key="4">
    <source>
        <dbReference type="Pfam" id="PF25973"/>
    </source>
</evidence>
<dbReference type="Pfam" id="PF25975">
    <property type="entry name" value="CzcB_C"/>
    <property type="match status" value="1"/>
</dbReference>
<feature type="domain" description="CusB-like beta-barrel" evidence="3">
    <location>
        <begin position="298"/>
        <end position="373"/>
    </location>
</feature>
<feature type="domain" description="CzcB-like C-terminal circularly permuted SH3-like" evidence="5">
    <location>
        <begin position="379"/>
        <end position="439"/>
    </location>
</feature>
<dbReference type="FunFam" id="2.40.30.170:FF:000010">
    <property type="entry name" value="Efflux RND transporter periplasmic adaptor subunit"/>
    <property type="match status" value="1"/>
</dbReference>
<dbReference type="Gene3D" id="2.40.420.20">
    <property type="match status" value="1"/>
</dbReference>
<dbReference type="NCBIfam" id="TIGR01730">
    <property type="entry name" value="RND_mfp"/>
    <property type="match status" value="1"/>
</dbReference>
<evidence type="ECO:0000259" key="5">
    <source>
        <dbReference type="Pfam" id="PF25975"/>
    </source>
</evidence>
<evidence type="ECO:0000313" key="7">
    <source>
        <dbReference type="Proteomes" id="UP000197215"/>
    </source>
</evidence>
<dbReference type="OrthoDB" id="9806939at2"/>
<dbReference type="PANTHER" id="PTHR30097">
    <property type="entry name" value="CATION EFFLUX SYSTEM PROTEIN CUSB"/>
    <property type="match status" value="1"/>
</dbReference>
<dbReference type="GO" id="GO:0016020">
    <property type="term" value="C:membrane"/>
    <property type="evidence" value="ECO:0007669"/>
    <property type="project" value="InterPro"/>
</dbReference>
<protein>
    <submittedName>
        <fullName evidence="6">Membrane fusion protein, cobalt-zinc-cadmium efflux system</fullName>
    </submittedName>
</protein>
<keyword evidence="7" id="KW-1185">Reference proteome</keyword>
<dbReference type="Gene3D" id="2.40.50.100">
    <property type="match status" value="1"/>
</dbReference>
<gene>
    <name evidence="6" type="ORF">SAMN06295916_1592</name>
</gene>
<accession>A0A212U2E3</accession>
<dbReference type="InterPro" id="IPR058647">
    <property type="entry name" value="BSH_CzcB-like"/>
</dbReference>
<dbReference type="InterPro" id="IPR058649">
    <property type="entry name" value="CzcB_C"/>
</dbReference>
<evidence type="ECO:0000256" key="2">
    <source>
        <dbReference type="ARBA" id="ARBA00022448"/>
    </source>
</evidence>
<dbReference type="RefSeq" id="WP_088813518.1">
    <property type="nucleotide sequence ID" value="NZ_FYEX01000002.1"/>
</dbReference>
<dbReference type="Gene3D" id="2.40.30.170">
    <property type="match status" value="1"/>
</dbReference>
<name>A0A212U2E3_9BURK</name>
<dbReference type="InterPro" id="IPR051909">
    <property type="entry name" value="MFP_Cation_Efflux"/>
</dbReference>
<keyword evidence="2" id="KW-0813">Transport</keyword>
<dbReference type="Pfam" id="PF25954">
    <property type="entry name" value="Beta-barrel_RND_2"/>
    <property type="match status" value="1"/>
</dbReference>
<evidence type="ECO:0000256" key="1">
    <source>
        <dbReference type="ARBA" id="ARBA00009477"/>
    </source>
</evidence>
<evidence type="ECO:0000259" key="3">
    <source>
        <dbReference type="Pfam" id="PF25954"/>
    </source>
</evidence>
<dbReference type="InterPro" id="IPR006143">
    <property type="entry name" value="RND_pump_MFP"/>
</dbReference>
<evidence type="ECO:0000313" key="6">
    <source>
        <dbReference type="EMBL" id="SNC72403.1"/>
    </source>
</evidence>
<proteinExistence type="inferred from homology"/>
<dbReference type="GO" id="GO:0022857">
    <property type="term" value="F:transmembrane transporter activity"/>
    <property type="evidence" value="ECO:0007669"/>
    <property type="project" value="InterPro"/>
</dbReference>
<dbReference type="Pfam" id="PF25973">
    <property type="entry name" value="BSH_CzcB"/>
    <property type="match status" value="1"/>
</dbReference>
<dbReference type="Proteomes" id="UP000197215">
    <property type="component" value="Unassembled WGS sequence"/>
</dbReference>